<dbReference type="CDD" id="cd08771">
    <property type="entry name" value="DLP_1"/>
    <property type="match status" value="1"/>
</dbReference>
<protein>
    <submittedName>
        <fullName evidence="5">Dynamin family protein</fullName>
    </submittedName>
</protein>
<dbReference type="GO" id="GO:0000266">
    <property type="term" value="P:mitochondrial fission"/>
    <property type="evidence" value="ECO:0007669"/>
    <property type="project" value="TreeGrafter"/>
</dbReference>
<gene>
    <name evidence="5" type="ORF">VFPPC_05024</name>
</gene>
<dbReference type="GO" id="GO:0048312">
    <property type="term" value="P:intracellular distribution of mitochondria"/>
    <property type="evidence" value="ECO:0007669"/>
    <property type="project" value="TreeGrafter"/>
</dbReference>
<evidence type="ECO:0000256" key="1">
    <source>
        <dbReference type="ARBA" id="ARBA00022741"/>
    </source>
</evidence>
<evidence type="ECO:0000256" key="2">
    <source>
        <dbReference type="ARBA" id="ARBA00023134"/>
    </source>
</evidence>
<dbReference type="InterPro" id="IPR020850">
    <property type="entry name" value="GED_dom"/>
</dbReference>
<evidence type="ECO:0000313" key="6">
    <source>
        <dbReference type="Proteomes" id="UP000078397"/>
    </source>
</evidence>
<dbReference type="Gene3D" id="3.40.50.300">
    <property type="entry name" value="P-loop containing nucleotide triphosphate hydrolases"/>
    <property type="match status" value="1"/>
</dbReference>
<dbReference type="PANTHER" id="PTHR11566">
    <property type="entry name" value="DYNAMIN"/>
    <property type="match status" value="1"/>
</dbReference>
<dbReference type="Proteomes" id="UP000078397">
    <property type="component" value="Unassembled WGS sequence"/>
</dbReference>
<dbReference type="PROSITE" id="PS51388">
    <property type="entry name" value="GED"/>
    <property type="match status" value="1"/>
</dbReference>
<dbReference type="GO" id="GO:0005739">
    <property type="term" value="C:mitochondrion"/>
    <property type="evidence" value="ECO:0007669"/>
    <property type="project" value="TreeGrafter"/>
</dbReference>
<proteinExistence type="predicted"/>
<dbReference type="Pfam" id="PF01031">
    <property type="entry name" value="Dynamin_M"/>
    <property type="match status" value="1"/>
</dbReference>
<dbReference type="SUPFAM" id="SSF52540">
    <property type="entry name" value="P-loop containing nucleoside triphosphate hydrolases"/>
    <property type="match status" value="1"/>
</dbReference>
<dbReference type="InterPro" id="IPR030381">
    <property type="entry name" value="G_DYNAMIN_dom"/>
</dbReference>
<dbReference type="GO" id="GO:0016020">
    <property type="term" value="C:membrane"/>
    <property type="evidence" value="ECO:0007669"/>
    <property type="project" value="TreeGrafter"/>
</dbReference>
<evidence type="ECO:0000259" key="4">
    <source>
        <dbReference type="PROSITE" id="PS51718"/>
    </source>
</evidence>
<dbReference type="Pfam" id="PF02212">
    <property type="entry name" value="GED"/>
    <property type="match status" value="1"/>
</dbReference>
<dbReference type="GeneID" id="28848271"/>
<comment type="caution">
    <text evidence="5">The sequence shown here is derived from an EMBL/GenBank/DDBJ whole genome shotgun (WGS) entry which is preliminary data.</text>
</comment>
<dbReference type="PRINTS" id="PR00195">
    <property type="entry name" value="DYNAMIN"/>
</dbReference>
<feature type="domain" description="Dynamin-type G" evidence="4">
    <location>
        <begin position="33"/>
        <end position="320"/>
    </location>
</feature>
<dbReference type="GO" id="GO:0005525">
    <property type="term" value="F:GTP binding"/>
    <property type="evidence" value="ECO:0007669"/>
    <property type="project" value="InterPro"/>
</dbReference>
<dbReference type="GO" id="GO:0005874">
    <property type="term" value="C:microtubule"/>
    <property type="evidence" value="ECO:0007669"/>
    <property type="project" value="TreeGrafter"/>
</dbReference>
<name>A0A179FUU5_METCM</name>
<dbReference type="EMBL" id="LSBJ02000003">
    <property type="protein sequence ID" value="OAQ68843.1"/>
    <property type="molecule type" value="Genomic_DNA"/>
</dbReference>
<dbReference type="Pfam" id="PF00350">
    <property type="entry name" value="Dynamin_N"/>
    <property type="match status" value="1"/>
</dbReference>
<reference evidence="5 6" key="1">
    <citation type="journal article" date="2016" name="PLoS Pathog.">
        <title>Biosynthesis of antibiotic leucinostatins in bio-control fungus Purpureocillium lilacinum and their inhibition on phytophthora revealed by genome mining.</title>
        <authorList>
            <person name="Wang G."/>
            <person name="Liu Z."/>
            <person name="Lin R."/>
            <person name="Li E."/>
            <person name="Mao Z."/>
            <person name="Ling J."/>
            <person name="Yang Y."/>
            <person name="Yin W.B."/>
            <person name="Xie B."/>
        </authorList>
    </citation>
    <scope>NUCLEOTIDE SEQUENCE [LARGE SCALE GENOMIC DNA]</scope>
    <source>
        <strain evidence="5">170</strain>
    </source>
</reference>
<dbReference type="InterPro" id="IPR003130">
    <property type="entry name" value="GED"/>
</dbReference>
<dbReference type="STRING" id="1380566.A0A179FUU5"/>
<dbReference type="GO" id="GO:0016559">
    <property type="term" value="P:peroxisome fission"/>
    <property type="evidence" value="ECO:0007669"/>
    <property type="project" value="TreeGrafter"/>
</dbReference>
<dbReference type="InterPro" id="IPR022812">
    <property type="entry name" value="Dynamin"/>
</dbReference>
<sequence>MDSDQTQSLGGSGRRQALLDIIDSLRDYNLDRYVELPQIIVVGDQSSGKSSVLESISRAKFPSKSDLCTRFATELVLRRKIGEQSCRVRIKTLPEDSEETRLKINDFNQVNFEAPELPEIIQKATQCMGVQDGKHSFSRHTLHIQISGPNVHQLTLIDLPGFYHSRDTVQSAAGKDLVNKIVGEYMSKKNTIILAVVSAKSHPVMQKVLEEIKVHDPEGQRCLGIITKPDKLDPGSGDEAAFLQLLKNQKTSSHYLKHGWHVLRNRGEAEPDDFDSRDQLERELFQTEPWDRIDDKRKGIESLRTKLSDILEKHISQGFPELRQKIQTLKTDAERRSRDLGGERVTDIQRMSFLEKIARNYTQLADQAVEGRYADEFFSQKTDGVAAKYNLRAQVRYFNQVFAGVMFFRGATLSIQWHAHNDEEAWKRAPQPSSVPPSDVTEYRALEPVLISQEEIQLQIRAQLEDNRDISLPGGTSNKAAMDLFKNLTSKWEDIGRRHIKIVLERAESFVYAAFSHLLRDDDETRNRLERYCIQRFFQDRQEQLLQKLEEILPKHGKNVFPLAMEDIFQQNLVNRELHRAQRLWNSVQEKPEFLQALSADNISPGNTALVKSLFDVETCSVDKWQLERILYSTVELYDMVLRNFISNVILLAVENLLMHEIPNLFTTDMIIRMSSEELEELAAESEDVAARRKDITDELQTLKDGLALCDDWDKRSKWAALLK</sequence>
<dbReference type="GO" id="GO:0006897">
    <property type="term" value="P:endocytosis"/>
    <property type="evidence" value="ECO:0007669"/>
    <property type="project" value="TreeGrafter"/>
</dbReference>
<keyword evidence="2" id="KW-0342">GTP-binding</keyword>
<dbReference type="PANTHER" id="PTHR11566:SF149">
    <property type="entry name" value="GTPASE, PUTATIVE (AFU_ORTHOLOGUE AFUA_6G11890)-RELATED"/>
    <property type="match status" value="1"/>
</dbReference>
<dbReference type="SMART" id="SM00053">
    <property type="entry name" value="DYNc"/>
    <property type="match status" value="1"/>
</dbReference>
<evidence type="ECO:0000259" key="3">
    <source>
        <dbReference type="PROSITE" id="PS51388"/>
    </source>
</evidence>
<dbReference type="InterPro" id="IPR045063">
    <property type="entry name" value="Dynamin_N"/>
</dbReference>
<dbReference type="InterPro" id="IPR001401">
    <property type="entry name" value="Dynamin_GTPase"/>
</dbReference>
<dbReference type="AlphaFoldDB" id="A0A179FUU5"/>
<dbReference type="GO" id="GO:0003924">
    <property type="term" value="F:GTPase activity"/>
    <property type="evidence" value="ECO:0007669"/>
    <property type="project" value="InterPro"/>
</dbReference>
<keyword evidence="6" id="KW-1185">Reference proteome</keyword>
<dbReference type="InterPro" id="IPR000375">
    <property type="entry name" value="Dynamin_stalk"/>
</dbReference>
<dbReference type="InterPro" id="IPR027417">
    <property type="entry name" value="P-loop_NTPase"/>
</dbReference>
<dbReference type="RefSeq" id="XP_018145693.1">
    <property type="nucleotide sequence ID" value="XM_018284277.1"/>
</dbReference>
<feature type="domain" description="GED" evidence="3">
    <location>
        <begin position="627"/>
        <end position="718"/>
    </location>
</feature>
<dbReference type="KEGG" id="pchm:VFPPC_05024"/>
<organism evidence="5 6">
    <name type="scientific">Pochonia chlamydosporia 170</name>
    <dbReference type="NCBI Taxonomy" id="1380566"/>
    <lineage>
        <taxon>Eukaryota</taxon>
        <taxon>Fungi</taxon>
        <taxon>Dikarya</taxon>
        <taxon>Ascomycota</taxon>
        <taxon>Pezizomycotina</taxon>
        <taxon>Sordariomycetes</taxon>
        <taxon>Hypocreomycetidae</taxon>
        <taxon>Hypocreales</taxon>
        <taxon>Clavicipitaceae</taxon>
        <taxon>Pochonia</taxon>
    </lineage>
</organism>
<evidence type="ECO:0000313" key="5">
    <source>
        <dbReference type="EMBL" id="OAQ68843.1"/>
    </source>
</evidence>
<keyword evidence="1" id="KW-0547">Nucleotide-binding</keyword>
<dbReference type="GO" id="GO:0008017">
    <property type="term" value="F:microtubule binding"/>
    <property type="evidence" value="ECO:0007669"/>
    <property type="project" value="TreeGrafter"/>
</dbReference>
<accession>A0A179FUU5</accession>
<dbReference type="PROSITE" id="PS51718">
    <property type="entry name" value="G_DYNAMIN_2"/>
    <property type="match status" value="1"/>
</dbReference>
<dbReference type="OrthoDB" id="415706at2759"/>